<dbReference type="InterPro" id="IPR003599">
    <property type="entry name" value="Ig_sub"/>
</dbReference>
<dbReference type="GO" id="GO:0098632">
    <property type="term" value="F:cell-cell adhesion mediator activity"/>
    <property type="evidence" value="ECO:0007669"/>
    <property type="project" value="TreeGrafter"/>
</dbReference>
<comment type="caution">
    <text evidence="4">The sequence shown here is derived from an EMBL/GenBank/DDBJ whole genome shotgun (WGS) entry which is preliminary data.</text>
</comment>
<dbReference type="GO" id="GO:0070593">
    <property type="term" value="P:dendrite self-avoidance"/>
    <property type="evidence" value="ECO:0007669"/>
    <property type="project" value="TreeGrafter"/>
</dbReference>
<name>A0AAV4C429_9GAST</name>
<dbReference type="SMART" id="SM00409">
    <property type="entry name" value="IG"/>
    <property type="match status" value="2"/>
</dbReference>
<dbReference type="InterPro" id="IPR013098">
    <property type="entry name" value="Ig_I-set"/>
</dbReference>
<evidence type="ECO:0000313" key="4">
    <source>
        <dbReference type="EMBL" id="GFO26390.1"/>
    </source>
</evidence>
<dbReference type="EMBL" id="BLXT01005830">
    <property type="protein sequence ID" value="GFO26390.1"/>
    <property type="molecule type" value="Genomic_DNA"/>
</dbReference>
<keyword evidence="5" id="KW-1185">Reference proteome</keyword>
<keyword evidence="2" id="KW-0812">Transmembrane</keyword>
<dbReference type="Pfam" id="PF07679">
    <property type="entry name" value="I-set"/>
    <property type="match status" value="1"/>
</dbReference>
<evidence type="ECO:0000256" key="2">
    <source>
        <dbReference type="SAM" id="Phobius"/>
    </source>
</evidence>
<proteinExistence type="predicted"/>
<keyword evidence="4" id="KW-0675">Receptor</keyword>
<dbReference type="PROSITE" id="PS50835">
    <property type="entry name" value="IG_LIKE"/>
    <property type="match status" value="2"/>
</dbReference>
<organism evidence="4 5">
    <name type="scientific">Plakobranchus ocellatus</name>
    <dbReference type="NCBI Taxonomy" id="259542"/>
    <lineage>
        <taxon>Eukaryota</taxon>
        <taxon>Metazoa</taxon>
        <taxon>Spiralia</taxon>
        <taxon>Lophotrochozoa</taxon>
        <taxon>Mollusca</taxon>
        <taxon>Gastropoda</taxon>
        <taxon>Heterobranchia</taxon>
        <taxon>Euthyneura</taxon>
        <taxon>Panpulmonata</taxon>
        <taxon>Sacoglossa</taxon>
        <taxon>Placobranchoidea</taxon>
        <taxon>Plakobranchidae</taxon>
        <taxon>Plakobranchus</taxon>
    </lineage>
</organism>
<keyword evidence="1" id="KW-0393">Immunoglobulin domain</keyword>
<dbReference type="CDD" id="cd00096">
    <property type="entry name" value="Ig"/>
    <property type="match status" value="1"/>
</dbReference>
<dbReference type="GO" id="GO:0007411">
    <property type="term" value="P:axon guidance"/>
    <property type="evidence" value="ECO:0007669"/>
    <property type="project" value="TreeGrafter"/>
</dbReference>
<dbReference type="SMART" id="SM00408">
    <property type="entry name" value="IGc2"/>
    <property type="match status" value="3"/>
</dbReference>
<dbReference type="InterPro" id="IPR036179">
    <property type="entry name" value="Ig-like_dom_sf"/>
</dbReference>
<dbReference type="Gene3D" id="2.60.40.10">
    <property type="entry name" value="Immunoglobulins"/>
    <property type="match status" value="3"/>
</dbReference>
<dbReference type="InterPro" id="IPR007110">
    <property type="entry name" value="Ig-like_dom"/>
</dbReference>
<dbReference type="AlphaFoldDB" id="A0AAV4C429"/>
<dbReference type="GO" id="GO:0007156">
    <property type="term" value="P:homophilic cell adhesion via plasma membrane adhesion molecules"/>
    <property type="evidence" value="ECO:0007669"/>
    <property type="project" value="TreeGrafter"/>
</dbReference>
<sequence>MTEGQREDNEMHMLERINLCMMAGKITVETEPGDRKLFVLEGEEQKLVCKATFPNRGDTVFWQFPHQEPPNTTQKVSNTEFVDGRYKKTLEITFLKFSSHDDGTYVCTYTPYGDSSPTYTSSIELSSVTAQRSDIAYNVGIESITLYCIFNLKDAKFSQWLKNNKALEKGDKYDILEGNHSLVIKELDLDDAGAYVARYNVDYKSLDCVVDYTAGPLVLDMGEFIDVVEDDTVNIDCDVKGWPTPEVEWWFNDEKKLEASSVVSFEEYKRVKGARLVLTGVTFDYDGIYECRAYSAQFNETSKRSIKLRVKDLSTKDMPVWMRLLVGVTVFIIGFLLILALILKKIETKMSRPCFNASYKIVKKLEI</sequence>
<dbReference type="PANTHER" id="PTHR10075">
    <property type="entry name" value="BASIGIN RELATED"/>
    <property type="match status" value="1"/>
</dbReference>
<feature type="domain" description="Ig-like" evidence="3">
    <location>
        <begin position="32"/>
        <end position="126"/>
    </location>
</feature>
<keyword evidence="2" id="KW-0472">Membrane</keyword>
<dbReference type="InterPro" id="IPR013151">
    <property type="entry name" value="Immunoglobulin_dom"/>
</dbReference>
<accession>A0AAV4C429</accession>
<evidence type="ECO:0000256" key="1">
    <source>
        <dbReference type="ARBA" id="ARBA00023319"/>
    </source>
</evidence>
<keyword evidence="2" id="KW-1133">Transmembrane helix</keyword>
<dbReference type="PANTHER" id="PTHR10075:SF100">
    <property type="entry name" value="FASCICLIN-2"/>
    <property type="match status" value="1"/>
</dbReference>
<dbReference type="Proteomes" id="UP000735302">
    <property type="component" value="Unassembled WGS sequence"/>
</dbReference>
<dbReference type="GO" id="GO:0030424">
    <property type="term" value="C:axon"/>
    <property type="evidence" value="ECO:0007669"/>
    <property type="project" value="TreeGrafter"/>
</dbReference>
<evidence type="ECO:0000259" key="3">
    <source>
        <dbReference type="PROSITE" id="PS50835"/>
    </source>
</evidence>
<dbReference type="SUPFAM" id="SSF48726">
    <property type="entry name" value="Immunoglobulin"/>
    <property type="match status" value="2"/>
</dbReference>
<reference evidence="4 5" key="1">
    <citation type="journal article" date="2021" name="Elife">
        <title>Chloroplast acquisition without the gene transfer in kleptoplastic sea slugs, Plakobranchus ocellatus.</title>
        <authorList>
            <person name="Maeda T."/>
            <person name="Takahashi S."/>
            <person name="Yoshida T."/>
            <person name="Shimamura S."/>
            <person name="Takaki Y."/>
            <person name="Nagai Y."/>
            <person name="Toyoda A."/>
            <person name="Suzuki Y."/>
            <person name="Arimoto A."/>
            <person name="Ishii H."/>
            <person name="Satoh N."/>
            <person name="Nishiyama T."/>
            <person name="Hasebe M."/>
            <person name="Maruyama T."/>
            <person name="Minagawa J."/>
            <person name="Obokata J."/>
            <person name="Shigenobu S."/>
        </authorList>
    </citation>
    <scope>NUCLEOTIDE SEQUENCE [LARGE SCALE GENOMIC DNA]</scope>
</reference>
<gene>
    <name evidence="4" type="ORF">PoB_005289500</name>
</gene>
<evidence type="ECO:0000313" key="5">
    <source>
        <dbReference type="Proteomes" id="UP000735302"/>
    </source>
</evidence>
<dbReference type="Pfam" id="PF00047">
    <property type="entry name" value="ig"/>
    <property type="match status" value="1"/>
</dbReference>
<dbReference type="InterPro" id="IPR003598">
    <property type="entry name" value="Ig_sub2"/>
</dbReference>
<protein>
    <submittedName>
        <fullName evidence="4">Netrin receptor dcc</fullName>
    </submittedName>
</protein>
<dbReference type="InterPro" id="IPR013783">
    <property type="entry name" value="Ig-like_fold"/>
</dbReference>
<feature type="domain" description="Ig-like" evidence="3">
    <location>
        <begin position="216"/>
        <end position="307"/>
    </location>
</feature>
<feature type="transmembrane region" description="Helical" evidence="2">
    <location>
        <begin position="320"/>
        <end position="343"/>
    </location>
</feature>
<dbReference type="GO" id="GO:0005886">
    <property type="term" value="C:plasma membrane"/>
    <property type="evidence" value="ECO:0007669"/>
    <property type="project" value="TreeGrafter"/>
</dbReference>